<dbReference type="InterPro" id="IPR047057">
    <property type="entry name" value="MerR_fam"/>
</dbReference>
<reference evidence="4" key="1">
    <citation type="journal article" date="2013" name="Environ. Microbiol.">
        <title>Microbiota from the distal guts of lean and obese adolescents exhibit partial functional redundancy besides clear differences in community structure.</title>
        <authorList>
            <person name="Ferrer M."/>
            <person name="Ruiz A."/>
            <person name="Lanza F."/>
            <person name="Haange S.B."/>
            <person name="Oberbach A."/>
            <person name="Till H."/>
            <person name="Bargiela R."/>
            <person name="Campoy C."/>
            <person name="Segura M.T."/>
            <person name="Richter M."/>
            <person name="von Bergen M."/>
            <person name="Seifert J."/>
            <person name="Suarez A."/>
        </authorList>
    </citation>
    <scope>NUCLEOTIDE SEQUENCE</scope>
</reference>
<keyword evidence="2" id="KW-0175">Coiled coil</keyword>
<comment type="caution">
    <text evidence="4">The sequence shown here is derived from an EMBL/GenBank/DDBJ whole genome shotgun (WGS) entry which is preliminary data.</text>
</comment>
<evidence type="ECO:0000256" key="1">
    <source>
        <dbReference type="ARBA" id="ARBA00023125"/>
    </source>
</evidence>
<dbReference type="InterPro" id="IPR000551">
    <property type="entry name" value="MerR-type_HTH_dom"/>
</dbReference>
<protein>
    <submittedName>
        <fullName evidence="4">Transcriptional regulator, MerR family</fullName>
    </submittedName>
</protein>
<evidence type="ECO:0000256" key="2">
    <source>
        <dbReference type="SAM" id="Coils"/>
    </source>
</evidence>
<accession>K1RDH6</accession>
<sequence>QMIYTVGEMAQKLGVPASTLRYYDKEGLLPFVERSSGGIRMFRENDFEWLQVIRCMKKAGMSIKDIRQYIELSMQGDDTIDTRLEMFRHQREVLTQQIQQLQHTLETVEYKCWFYEAAKAAGTVDVPGAMTDADVPEQFRAIRQELRGQKIPNSEK</sequence>
<dbReference type="PANTHER" id="PTHR30204">
    <property type="entry name" value="REDOX-CYCLING DRUG-SENSING TRANSCRIPTIONAL ACTIVATOR SOXR"/>
    <property type="match status" value="1"/>
</dbReference>
<dbReference type="AlphaFoldDB" id="K1RDH6"/>
<dbReference type="Gene3D" id="1.10.1660.10">
    <property type="match status" value="1"/>
</dbReference>
<dbReference type="InterPro" id="IPR009061">
    <property type="entry name" value="DNA-bd_dom_put_sf"/>
</dbReference>
<dbReference type="PANTHER" id="PTHR30204:SF83">
    <property type="entry name" value="TRANSCRIPTIONAL REGULATOR, MERR FAMILY"/>
    <property type="match status" value="1"/>
</dbReference>
<dbReference type="GO" id="GO:0003677">
    <property type="term" value="F:DNA binding"/>
    <property type="evidence" value="ECO:0007669"/>
    <property type="project" value="UniProtKB-KW"/>
</dbReference>
<dbReference type="PROSITE" id="PS50937">
    <property type="entry name" value="HTH_MERR_2"/>
    <property type="match status" value="1"/>
</dbReference>
<dbReference type="SMART" id="SM00422">
    <property type="entry name" value="HTH_MERR"/>
    <property type="match status" value="1"/>
</dbReference>
<dbReference type="Pfam" id="PF13411">
    <property type="entry name" value="MerR_1"/>
    <property type="match status" value="1"/>
</dbReference>
<dbReference type="SUPFAM" id="SSF46955">
    <property type="entry name" value="Putative DNA-binding domain"/>
    <property type="match status" value="1"/>
</dbReference>
<proteinExistence type="predicted"/>
<dbReference type="CDD" id="cd01109">
    <property type="entry name" value="HTH_YyaN"/>
    <property type="match status" value="1"/>
</dbReference>
<evidence type="ECO:0000313" key="4">
    <source>
        <dbReference type="EMBL" id="EKC43718.1"/>
    </source>
</evidence>
<feature type="domain" description="HTH merR-type" evidence="3">
    <location>
        <begin position="3"/>
        <end position="72"/>
    </location>
</feature>
<dbReference type="EMBL" id="AJWZ01011913">
    <property type="protein sequence ID" value="EKC43718.1"/>
    <property type="molecule type" value="Genomic_DNA"/>
</dbReference>
<gene>
    <name evidence="4" type="ORF">OBE_17856</name>
</gene>
<dbReference type="PRINTS" id="PR00040">
    <property type="entry name" value="HTHMERR"/>
</dbReference>
<name>K1RDH6_9ZZZZ</name>
<feature type="coiled-coil region" evidence="2">
    <location>
        <begin position="84"/>
        <end position="111"/>
    </location>
</feature>
<dbReference type="GO" id="GO:0003700">
    <property type="term" value="F:DNA-binding transcription factor activity"/>
    <property type="evidence" value="ECO:0007669"/>
    <property type="project" value="InterPro"/>
</dbReference>
<keyword evidence="1" id="KW-0238">DNA-binding</keyword>
<evidence type="ECO:0000259" key="3">
    <source>
        <dbReference type="PROSITE" id="PS50937"/>
    </source>
</evidence>
<feature type="non-terminal residue" evidence="4">
    <location>
        <position position="1"/>
    </location>
</feature>
<organism evidence="4">
    <name type="scientific">human gut metagenome</name>
    <dbReference type="NCBI Taxonomy" id="408170"/>
    <lineage>
        <taxon>unclassified sequences</taxon>
        <taxon>metagenomes</taxon>
        <taxon>organismal metagenomes</taxon>
    </lineage>
</organism>